<evidence type="ECO:0000313" key="3">
    <source>
        <dbReference type="Proteomes" id="UP000569329"/>
    </source>
</evidence>
<dbReference type="RefSeq" id="WP_182545534.1">
    <property type="nucleotide sequence ID" value="NZ_JACGWZ010000005.1"/>
</dbReference>
<dbReference type="PANTHER" id="PTHR47129">
    <property type="entry name" value="QUINONE OXIDOREDUCTASE 2"/>
    <property type="match status" value="1"/>
</dbReference>
<name>A0A839E1A2_9PSEU</name>
<dbReference type="Pfam" id="PF13460">
    <property type="entry name" value="NAD_binding_10"/>
    <property type="match status" value="1"/>
</dbReference>
<protein>
    <submittedName>
        <fullName evidence="2">Uncharacterized protein YbjT (DUF2867 family)</fullName>
    </submittedName>
</protein>
<dbReference type="EMBL" id="JACGWZ010000005">
    <property type="protein sequence ID" value="MBA8826296.1"/>
    <property type="molecule type" value="Genomic_DNA"/>
</dbReference>
<organism evidence="2 3">
    <name type="scientific">Halosaccharopolyspora lacisalsi</name>
    <dbReference type="NCBI Taxonomy" id="1000566"/>
    <lineage>
        <taxon>Bacteria</taxon>
        <taxon>Bacillati</taxon>
        <taxon>Actinomycetota</taxon>
        <taxon>Actinomycetes</taxon>
        <taxon>Pseudonocardiales</taxon>
        <taxon>Pseudonocardiaceae</taxon>
        <taxon>Halosaccharopolyspora</taxon>
    </lineage>
</organism>
<dbReference type="AlphaFoldDB" id="A0A839E1A2"/>
<dbReference type="Gene3D" id="3.90.25.10">
    <property type="entry name" value="UDP-galactose 4-epimerase, domain 1"/>
    <property type="match status" value="1"/>
</dbReference>
<accession>A0A839E1A2</accession>
<proteinExistence type="predicted"/>
<dbReference type="Proteomes" id="UP000569329">
    <property type="component" value="Unassembled WGS sequence"/>
</dbReference>
<evidence type="ECO:0000313" key="2">
    <source>
        <dbReference type="EMBL" id="MBA8826296.1"/>
    </source>
</evidence>
<evidence type="ECO:0000259" key="1">
    <source>
        <dbReference type="Pfam" id="PF13460"/>
    </source>
</evidence>
<dbReference type="InterPro" id="IPR036291">
    <property type="entry name" value="NAD(P)-bd_dom_sf"/>
</dbReference>
<dbReference type="Gene3D" id="3.40.50.720">
    <property type="entry name" value="NAD(P)-binding Rossmann-like Domain"/>
    <property type="match status" value="1"/>
</dbReference>
<sequence>MAEQNLATVAVTGATGALGSRIAARLADRGASQLLVARDPSRLPDLPGAQHRGPATYEDTAAMRTALAGASTLVLISSHPTGKRLEEHASAVQAGMEVGIDRVLYVSLIGAGPTATYRNARDHWLTEQFLDLSGVRHTTFRSGFYASTPAALADEEFVIRGPGGSGPESGRVAFVTHDDIAAAITNVALGDSTDHDGAVLDVTGPEALTLDEAVPRIATATGRPYRYEAETLEEAFARRWRLGISGEQIEAWISWYQAIAGGELSAVTDVVPRLTGSPATPITESGWWPSPKTAW</sequence>
<dbReference type="PANTHER" id="PTHR47129:SF1">
    <property type="entry name" value="NMRA-LIKE DOMAIN-CONTAINING PROTEIN"/>
    <property type="match status" value="1"/>
</dbReference>
<comment type="caution">
    <text evidence="2">The sequence shown here is derived from an EMBL/GenBank/DDBJ whole genome shotgun (WGS) entry which is preliminary data.</text>
</comment>
<reference evidence="2 3" key="1">
    <citation type="submission" date="2020-07" db="EMBL/GenBank/DDBJ databases">
        <title>Sequencing the genomes of 1000 actinobacteria strains.</title>
        <authorList>
            <person name="Klenk H.-P."/>
        </authorList>
    </citation>
    <scope>NUCLEOTIDE SEQUENCE [LARGE SCALE GENOMIC DNA]</scope>
    <source>
        <strain evidence="2 3">DSM 45975</strain>
    </source>
</reference>
<keyword evidence="3" id="KW-1185">Reference proteome</keyword>
<dbReference type="InterPro" id="IPR016040">
    <property type="entry name" value="NAD(P)-bd_dom"/>
</dbReference>
<dbReference type="SUPFAM" id="SSF51735">
    <property type="entry name" value="NAD(P)-binding Rossmann-fold domains"/>
    <property type="match status" value="1"/>
</dbReference>
<dbReference type="InterPro" id="IPR052718">
    <property type="entry name" value="NmrA-type_oxidoreductase"/>
</dbReference>
<feature type="domain" description="NAD(P)-binding" evidence="1">
    <location>
        <begin position="13"/>
        <end position="186"/>
    </location>
</feature>
<gene>
    <name evidence="2" type="ORF">FHX42_003672</name>
</gene>